<gene>
    <name evidence="2" type="ordered locus">Tcur_3046</name>
</gene>
<proteinExistence type="predicted"/>
<dbReference type="AlphaFoldDB" id="D1A8V0"/>
<dbReference type="RefSeq" id="WP_012853372.1">
    <property type="nucleotide sequence ID" value="NC_013510.1"/>
</dbReference>
<dbReference type="KEGG" id="tcu:Tcur_3046"/>
<name>D1A8V0_THECD</name>
<dbReference type="STRING" id="471852.Tcur_3046"/>
<dbReference type="PANTHER" id="PTHR14859">
    <property type="entry name" value="CALCOFLUOR WHITE HYPERSENSITIVE PROTEIN PRECURSOR"/>
    <property type="match status" value="1"/>
</dbReference>
<dbReference type="Proteomes" id="UP000001918">
    <property type="component" value="Chromosome"/>
</dbReference>
<dbReference type="GO" id="GO:0004519">
    <property type="term" value="F:endonuclease activity"/>
    <property type="evidence" value="ECO:0007669"/>
    <property type="project" value="UniProtKB-KW"/>
</dbReference>
<dbReference type="GO" id="GO:0016020">
    <property type="term" value="C:membrane"/>
    <property type="evidence" value="ECO:0007669"/>
    <property type="project" value="GOC"/>
</dbReference>
<dbReference type="GO" id="GO:0006506">
    <property type="term" value="P:GPI anchor biosynthetic process"/>
    <property type="evidence" value="ECO:0007669"/>
    <property type="project" value="TreeGrafter"/>
</dbReference>
<sequence length="235" mass="25599">MRRLRVLSYNIRSMRDDRAALVRVIRACAADLVCLQEVPRLAPTWRARRRALAARTGLTVACGRRAAGLAVLAGRRVRLHHAEHHLLSRVPGLHRRGLALVVAEIAGARVIVADTHLDLDASARLAHTAELLALLKRARDRYEAPVVLCGDINEEPEGPSWNALTGFFTDAYAAAPRGPAATYSSRRPARRIDGIFTDPRIEVLGCGLPPGPAPAADYPRASDHLPVLAELRLPP</sequence>
<dbReference type="eggNOG" id="COG3568">
    <property type="taxonomic scope" value="Bacteria"/>
</dbReference>
<feature type="domain" description="Endonuclease/exonuclease/phosphatase" evidence="1">
    <location>
        <begin position="7"/>
        <end position="224"/>
    </location>
</feature>
<dbReference type="PANTHER" id="PTHR14859:SF1">
    <property type="entry name" value="PGAP2-INTERACTING PROTEIN"/>
    <property type="match status" value="1"/>
</dbReference>
<dbReference type="EMBL" id="CP001738">
    <property type="protein sequence ID" value="ACY98588.1"/>
    <property type="molecule type" value="Genomic_DNA"/>
</dbReference>
<keyword evidence="2" id="KW-0540">Nuclease</keyword>
<keyword evidence="3" id="KW-1185">Reference proteome</keyword>
<evidence type="ECO:0000259" key="1">
    <source>
        <dbReference type="Pfam" id="PF03372"/>
    </source>
</evidence>
<keyword evidence="2" id="KW-0269">Exonuclease</keyword>
<evidence type="ECO:0000313" key="2">
    <source>
        <dbReference type="EMBL" id="ACY98588.1"/>
    </source>
</evidence>
<dbReference type="InterPro" id="IPR051916">
    <property type="entry name" value="GPI-anchor_lipid_remodeler"/>
</dbReference>
<reference evidence="2 3" key="1">
    <citation type="journal article" date="2011" name="Stand. Genomic Sci.">
        <title>Complete genome sequence of Thermomonospora curvata type strain (B9).</title>
        <authorList>
            <person name="Chertkov O."/>
            <person name="Sikorski J."/>
            <person name="Nolan M."/>
            <person name="Lapidus A."/>
            <person name="Lucas S."/>
            <person name="Del Rio T.G."/>
            <person name="Tice H."/>
            <person name="Cheng J.F."/>
            <person name="Goodwin L."/>
            <person name="Pitluck S."/>
            <person name="Liolios K."/>
            <person name="Ivanova N."/>
            <person name="Mavromatis K."/>
            <person name="Mikhailova N."/>
            <person name="Ovchinnikova G."/>
            <person name="Pati A."/>
            <person name="Chen A."/>
            <person name="Palaniappan K."/>
            <person name="Djao O.D."/>
            <person name="Land M."/>
            <person name="Hauser L."/>
            <person name="Chang Y.J."/>
            <person name="Jeffries C.D."/>
            <person name="Brettin T."/>
            <person name="Han C."/>
            <person name="Detter J.C."/>
            <person name="Rohde M."/>
            <person name="Goker M."/>
            <person name="Woyke T."/>
            <person name="Bristow J."/>
            <person name="Eisen J.A."/>
            <person name="Markowitz V."/>
            <person name="Hugenholtz P."/>
            <person name="Klenk H.P."/>
            <person name="Kyrpides N.C."/>
        </authorList>
    </citation>
    <scope>NUCLEOTIDE SEQUENCE [LARGE SCALE GENOMIC DNA]</scope>
    <source>
        <strain evidence="3">ATCC 19995 / DSM 43183 / JCM 3096 / KCTC 9072 / NBRC 15933 / NCIMB 10081 / Henssen B9</strain>
    </source>
</reference>
<dbReference type="Pfam" id="PF03372">
    <property type="entry name" value="Exo_endo_phos"/>
    <property type="match status" value="1"/>
</dbReference>
<dbReference type="InterPro" id="IPR005135">
    <property type="entry name" value="Endo/exonuclease/phosphatase"/>
</dbReference>
<keyword evidence="2" id="KW-0255">Endonuclease</keyword>
<dbReference type="SUPFAM" id="SSF56219">
    <property type="entry name" value="DNase I-like"/>
    <property type="match status" value="1"/>
</dbReference>
<protein>
    <submittedName>
        <fullName evidence="2">Endonuclease/exonuclease/phosphatase</fullName>
    </submittedName>
</protein>
<dbReference type="InterPro" id="IPR036691">
    <property type="entry name" value="Endo/exonu/phosph_ase_sf"/>
</dbReference>
<dbReference type="GO" id="GO:0004527">
    <property type="term" value="F:exonuclease activity"/>
    <property type="evidence" value="ECO:0007669"/>
    <property type="project" value="UniProtKB-KW"/>
</dbReference>
<dbReference type="HOGENOM" id="CLU_093435_0_0_11"/>
<evidence type="ECO:0000313" key="3">
    <source>
        <dbReference type="Proteomes" id="UP000001918"/>
    </source>
</evidence>
<accession>D1A8V0</accession>
<organism evidence="2 3">
    <name type="scientific">Thermomonospora curvata (strain ATCC 19995 / DSM 43183 / JCM 3096 / KCTC 9072 / NBRC 15933 / NCIMB 10081 / Henssen B9)</name>
    <dbReference type="NCBI Taxonomy" id="471852"/>
    <lineage>
        <taxon>Bacteria</taxon>
        <taxon>Bacillati</taxon>
        <taxon>Actinomycetota</taxon>
        <taxon>Actinomycetes</taxon>
        <taxon>Streptosporangiales</taxon>
        <taxon>Thermomonosporaceae</taxon>
        <taxon>Thermomonospora</taxon>
    </lineage>
</organism>
<keyword evidence="2" id="KW-0378">Hydrolase</keyword>
<dbReference type="Gene3D" id="3.60.10.10">
    <property type="entry name" value="Endonuclease/exonuclease/phosphatase"/>
    <property type="match status" value="1"/>
</dbReference>